<feature type="region of interest" description="Disordered" evidence="1">
    <location>
        <begin position="1"/>
        <end position="35"/>
    </location>
</feature>
<sequence length="154" mass="15991">MPVPRRPAGRSVGGALRTRVRAPSLNTTSPPGDGSEAAMLSHTLERGVLVITVDQDPGIDGRATLTTYITNLVDAHQPAPVVIVLTEPAGGHAAVSAVLRAHQWCARLGVLMSVVTHSAPVRRLLEDNADTSGPRLVVHARADTAISTAFTAAA</sequence>
<accession>A0ABP9HLW9</accession>
<evidence type="ECO:0000313" key="3">
    <source>
        <dbReference type="Proteomes" id="UP001500610"/>
    </source>
</evidence>
<reference evidence="3" key="1">
    <citation type="journal article" date="2019" name="Int. J. Syst. Evol. Microbiol.">
        <title>The Global Catalogue of Microorganisms (GCM) 10K type strain sequencing project: providing services to taxonomists for standard genome sequencing and annotation.</title>
        <authorList>
            <consortium name="The Broad Institute Genomics Platform"/>
            <consortium name="The Broad Institute Genome Sequencing Center for Infectious Disease"/>
            <person name="Wu L."/>
            <person name="Ma J."/>
        </authorList>
    </citation>
    <scope>NUCLEOTIDE SEQUENCE [LARGE SCALE GENOMIC DNA]</scope>
    <source>
        <strain evidence="3">JCM 17657</strain>
    </source>
</reference>
<gene>
    <name evidence="2" type="ORF">GCM10023257_07430</name>
</gene>
<evidence type="ECO:0008006" key="4">
    <source>
        <dbReference type="Google" id="ProtNLM"/>
    </source>
</evidence>
<name>A0ABP9HLW9_9ACTN</name>
<organism evidence="2 3">
    <name type="scientific">Streptomyces hyderabadensis</name>
    <dbReference type="NCBI Taxonomy" id="598549"/>
    <lineage>
        <taxon>Bacteria</taxon>
        <taxon>Bacillati</taxon>
        <taxon>Actinomycetota</taxon>
        <taxon>Actinomycetes</taxon>
        <taxon>Kitasatosporales</taxon>
        <taxon>Streptomycetaceae</taxon>
        <taxon>Streptomyces</taxon>
    </lineage>
</organism>
<protein>
    <recommendedName>
        <fullName evidence="4">STAS domain-containing protein</fullName>
    </recommendedName>
</protein>
<evidence type="ECO:0000256" key="1">
    <source>
        <dbReference type="SAM" id="MobiDB-lite"/>
    </source>
</evidence>
<keyword evidence="3" id="KW-1185">Reference proteome</keyword>
<proteinExistence type="predicted"/>
<evidence type="ECO:0000313" key="2">
    <source>
        <dbReference type="EMBL" id="GAA4973534.1"/>
    </source>
</evidence>
<dbReference type="EMBL" id="BAABIV010000003">
    <property type="protein sequence ID" value="GAA4973534.1"/>
    <property type="molecule type" value="Genomic_DNA"/>
</dbReference>
<dbReference type="Proteomes" id="UP001500610">
    <property type="component" value="Unassembled WGS sequence"/>
</dbReference>
<comment type="caution">
    <text evidence="2">The sequence shown here is derived from an EMBL/GenBank/DDBJ whole genome shotgun (WGS) entry which is preliminary data.</text>
</comment>